<name>A0A117UV14_9SPHN</name>
<dbReference type="SFLD" id="SFLDG01129">
    <property type="entry name" value="C1.5:_HAD__Beta-PGM__Phosphata"/>
    <property type="match status" value="1"/>
</dbReference>
<sequence>MAFDPTRVDCWIFDLDYTLYPPACGLFGQIDQRMGLFIANLLGCDAQEARRVQKMYFHDHGTTLAGLMHYHAIDPREFLDFVHDVDMGVLAQAPRLAERIMALPGRRLIFTNGDQPYADKVLAALGLSDCFEGMWDVIAMDYKPKPEPSAYHGLIEAFGIAPERAVFVEDSARNLPPAKALGMQTVWLDCASEWGDRAKDDAAIDLVVDDLPLWLELLSAELAGSRALG</sequence>
<dbReference type="GO" id="GO:0016787">
    <property type="term" value="F:hydrolase activity"/>
    <property type="evidence" value="ECO:0007669"/>
    <property type="project" value="UniProtKB-KW"/>
</dbReference>
<comment type="caution">
    <text evidence="1">The sequence shown here is derived from an EMBL/GenBank/DDBJ whole genome shotgun (WGS) entry which is preliminary data.</text>
</comment>
<dbReference type="NCBIfam" id="TIGR01509">
    <property type="entry name" value="HAD-SF-IA-v3"/>
    <property type="match status" value="1"/>
</dbReference>
<accession>A0A117UV14</accession>
<dbReference type="Gene3D" id="3.40.50.1000">
    <property type="entry name" value="HAD superfamily/HAD-like"/>
    <property type="match status" value="1"/>
</dbReference>
<dbReference type="AlphaFoldDB" id="A0A117UV14"/>
<proteinExistence type="predicted"/>
<gene>
    <name evidence="1" type="ORF">AQZ52_12060</name>
</gene>
<dbReference type="NCBIfam" id="TIGR01993">
    <property type="entry name" value="Pyr-5-nucltdase"/>
    <property type="match status" value="1"/>
</dbReference>
<keyword evidence="1" id="KW-0378">Hydrolase</keyword>
<dbReference type="InterPro" id="IPR023214">
    <property type="entry name" value="HAD_sf"/>
</dbReference>
<dbReference type="InterPro" id="IPR036412">
    <property type="entry name" value="HAD-like_sf"/>
</dbReference>
<protein>
    <submittedName>
        <fullName evidence="1">HAD family hydrolase</fullName>
    </submittedName>
</protein>
<dbReference type="Pfam" id="PF00702">
    <property type="entry name" value="Hydrolase"/>
    <property type="match status" value="1"/>
</dbReference>
<evidence type="ECO:0000313" key="1">
    <source>
        <dbReference type="EMBL" id="KUR71371.1"/>
    </source>
</evidence>
<dbReference type="Gene3D" id="1.10.150.450">
    <property type="match status" value="1"/>
</dbReference>
<dbReference type="STRING" id="1117702.AQZ52_12060"/>
<dbReference type="Proteomes" id="UP000058012">
    <property type="component" value="Unassembled WGS sequence"/>
</dbReference>
<dbReference type="SFLD" id="SFLDS00003">
    <property type="entry name" value="Haloacid_Dehalogenase"/>
    <property type="match status" value="1"/>
</dbReference>
<dbReference type="PANTHER" id="PTHR12725">
    <property type="entry name" value="HALOACID DEHALOGENASE-LIKE HYDROLASE"/>
    <property type="match status" value="1"/>
</dbReference>
<organism evidence="1 2">
    <name type="scientific">Novosphingobium fuchskuhlense</name>
    <dbReference type="NCBI Taxonomy" id="1117702"/>
    <lineage>
        <taxon>Bacteria</taxon>
        <taxon>Pseudomonadati</taxon>
        <taxon>Pseudomonadota</taxon>
        <taxon>Alphaproteobacteria</taxon>
        <taxon>Sphingomonadales</taxon>
        <taxon>Sphingomonadaceae</taxon>
        <taxon>Novosphingobium</taxon>
    </lineage>
</organism>
<reference evidence="1 2" key="1">
    <citation type="submission" date="2015-10" db="EMBL/GenBank/DDBJ databases">
        <title>Draft genome sequence of Novosphingobium fuchskuhlense DSM 25065 isolated from a surface water sample of the southwest basin of Lake Grosse Fuchskuhle.</title>
        <authorList>
            <person name="Ruckert C."/>
            <person name="Winkler A."/>
            <person name="Glaeser J."/>
            <person name="Grossart H.-P."/>
            <person name="Kalinowski J."/>
            <person name="Glaeser S."/>
        </authorList>
    </citation>
    <scope>NUCLEOTIDE SEQUENCE [LARGE SCALE GENOMIC DNA]</scope>
    <source>
        <strain evidence="1 2">FNE08-7</strain>
    </source>
</reference>
<dbReference type="SUPFAM" id="SSF56784">
    <property type="entry name" value="HAD-like"/>
    <property type="match status" value="1"/>
</dbReference>
<dbReference type="InterPro" id="IPR010237">
    <property type="entry name" value="Pyr-5-nucltdase"/>
</dbReference>
<dbReference type="InterPro" id="IPR006439">
    <property type="entry name" value="HAD-SF_hydro_IA"/>
</dbReference>
<dbReference type="EMBL" id="LLZS01000007">
    <property type="protein sequence ID" value="KUR71371.1"/>
    <property type="molecule type" value="Genomic_DNA"/>
</dbReference>
<keyword evidence="2" id="KW-1185">Reference proteome</keyword>
<dbReference type="RefSeq" id="WP_067910966.1">
    <property type="nucleotide sequence ID" value="NZ_KQ954245.1"/>
</dbReference>
<dbReference type="PANTHER" id="PTHR12725:SF117">
    <property type="entry name" value="HALOACID DEHALOGENASE-LIKE HYDROLASE"/>
    <property type="match status" value="1"/>
</dbReference>
<evidence type="ECO:0000313" key="2">
    <source>
        <dbReference type="Proteomes" id="UP000058012"/>
    </source>
</evidence>
<dbReference type="SFLD" id="SFLDG01132">
    <property type="entry name" value="C1.5.3:_5'-Nucleotidase_Like"/>
    <property type="match status" value="1"/>
</dbReference>
<dbReference type="OrthoDB" id="9803141at2"/>